<dbReference type="InterPro" id="IPR035892">
    <property type="entry name" value="C2_domain_sf"/>
</dbReference>
<feature type="region of interest" description="Disordered" evidence="2">
    <location>
        <begin position="137"/>
        <end position="266"/>
    </location>
</feature>
<dbReference type="SUPFAM" id="SSF49562">
    <property type="entry name" value="C2 domain (Calcium/lipid-binding domain, CaLB)"/>
    <property type="match status" value="2"/>
</dbReference>
<organism evidence="5 6">
    <name type="scientific">Dermatophagoides pteronyssinus</name>
    <name type="common">European house dust mite</name>
    <dbReference type="NCBI Taxonomy" id="6956"/>
    <lineage>
        <taxon>Eukaryota</taxon>
        <taxon>Metazoa</taxon>
        <taxon>Ecdysozoa</taxon>
        <taxon>Arthropoda</taxon>
        <taxon>Chelicerata</taxon>
        <taxon>Arachnida</taxon>
        <taxon>Acari</taxon>
        <taxon>Acariformes</taxon>
        <taxon>Sarcoptiformes</taxon>
        <taxon>Astigmata</taxon>
        <taxon>Psoroptidia</taxon>
        <taxon>Analgoidea</taxon>
        <taxon>Pyroglyphidae</taxon>
        <taxon>Dermatophagoidinae</taxon>
        <taxon>Dermatophagoides</taxon>
    </lineage>
</organism>
<feature type="domain" description="C2" evidence="4">
    <location>
        <begin position="417"/>
        <end position="552"/>
    </location>
</feature>
<feature type="domain" description="C2" evidence="4">
    <location>
        <begin position="279"/>
        <end position="402"/>
    </location>
</feature>
<evidence type="ECO:0000256" key="3">
    <source>
        <dbReference type="SAM" id="Phobius"/>
    </source>
</evidence>
<accession>A0ABQ8JFV1</accession>
<comment type="caution">
    <text evidence="5">The sequence shown here is derived from an EMBL/GenBank/DDBJ whole genome shotgun (WGS) entry which is preliminary data.</text>
</comment>
<gene>
    <name evidence="5" type="ORF">DERP_013739</name>
</gene>
<reference evidence="5 6" key="1">
    <citation type="journal article" date="2018" name="J. Allergy Clin. Immunol.">
        <title>High-quality assembly of Dermatophagoides pteronyssinus genome and transcriptome reveals a wide range of novel allergens.</title>
        <authorList>
            <person name="Liu X.Y."/>
            <person name="Yang K.Y."/>
            <person name="Wang M.Q."/>
            <person name="Kwok J.S."/>
            <person name="Zeng X."/>
            <person name="Yang Z."/>
            <person name="Xiao X.J."/>
            <person name="Lau C.P."/>
            <person name="Li Y."/>
            <person name="Huang Z.M."/>
            <person name="Ba J.G."/>
            <person name="Yim A.K."/>
            <person name="Ouyang C.Y."/>
            <person name="Ngai S.M."/>
            <person name="Chan T.F."/>
            <person name="Leung E.L."/>
            <person name="Liu L."/>
            <person name="Liu Z.G."/>
            <person name="Tsui S.K."/>
        </authorList>
    </citation>
    <scope>NUCLEOTIDE SEQUENCE [LARGE SCALE GENOMIC DNA]</scope>
    <source>
        <strain evidence="5">Derp</strain>
    </source>
</reference>
<dbReference type="PROSITE" id="PS50004">
    <property type="entry name" value="C2"/>
    <property type="match status" value="2"/>
</dbReference>
<keyword evidence="3" id="KW-1133">Transmembrane helix</keyword>
<keyword evidence="1" id="KW-0677">Repeat</keyword>
<reference evidence="5 6" key="2">
    <citation type="journal article" date="2022" name="Mol. Biol. Evol.">
        <title>Comparative Genomics Reveals Insights into the Divergent Evolution of Astigmatic Mites and Household Pest Adaptations.</title>
        <authorList>
            <person name="Xiong Q."/>
            <person name="Wan A.T."/>
            <person name="Liu X."/>
            <person name="Fung C.S."/>
            <person name="Xiao X."/>
            <person name="Malainual N."/>
            <person name="Hou J."/>
            <person name="Wang L."/>
            <person name="Wang M."/>
            <person name="Yang K.Y."/>
            <person name="Cui Y."/>
            <person name="Leung E.L."/>
            <person name="Nong W."/>
            <person name="Shin S.K."/>
            <person name="Au S.W."/>
            <person name="Jeong K.Y."/>
            <person name="Chew F.T."/>
            <person name="Hui J.H."/>
            <person name="Leung T.F."/>
            <person name="Tungtrongchitr A."/>
            <person name="Zhong N."/>
            <person name="Liu Z."/>
            <person name="Tsui S.K."/>
        </authorList>
    </citation>
    <scope>NUCLEOTIDE SEQUENCE [LARGE SCALE GENOMIC DNA]</scope>
    <source>
        <strain evidence="5">Derp</strain>
    </source>
</reference>
<dbReference type="PANTHER" id="PTHR10024">
    <property type="entry name" value="SYNAPTOTAGMIN"/>
    <property type="match status" value="1"/>
</dbReference>
<feature type="transmembrane region" description="Helical" evidence="3">
    <location>
        <begin position="76"/>
        <end position="99"/>
    </location>
</feature>
<evidence type="ECO:0000256" key="1">
    <source>
        <dbReference type="ARBA" id="ARBA00022737"/>
    </source>
</evidence>
<protein>
    <recommendedName>
        <fullName evidence="4">C2 domain-containing protein</fullName>
    </recommendedName>
</protein>
<dbReference type="InterPro" id="IPR000008">
    <property type="entry name" value="C2_dom"/>
</dbReference>
<feature type="compositionally biased region" description="Low complexity" evidence="2">
    <location>
        <begin position="146"/>
        <end position="159"/>
    </location>
</feature>
<feature type="compositionally biased region" description="Polar residues" evidence="2">
    <location>
        <begin position="166"/>
        <end position="176"/>
    </location>
</feature>
<evidence type="ECO:0000313" key="6">
    <source>
        <dbReference type="Proteomes" id="UP000887458"/>
    </source>
</evidence>
<keyword evidence="6" id="KW-1185">Reference proteome</keyword>
<dbReference type="SMART" id="SM00239">
    <property type="entry name" value="C2"/>
    <property type="match status" value="2"/>
</dbReference>
<sequence length="568" mass="64372">MYPFQKLSDYNHHHFMDDNDQQQQQPTTINDSIMEKITIINDSIILNFPNSAHFKNRLDSTGSIINLTDLSESNAAFIGTICLASGFILLALFATIYYYRKRSLYQTDFVHGTAKTNDTKILLLQKDLKFSNEKPYKIGKTPAVRSPNSSSGANSGNSNVVINPFQKKSPSPTGGLSPNDEMKNVNSLRNLDLESGSVGGDNRKNSQSSCNSSKHCSPINEEPITTIKSKSSASPTTTTNESKVSNVDVDNKQISSSTTTNQTMATTTTNNNVTMAVKNLGKLHFKLKYSYEKRALCLVINRCTDLQAKDSNNNSTLDPYVKMQLLPEKQHKAKTRVLRKSLNPIYNEEFTFYGITSNLLENLIIHFVVLNFDRFSRDEILGETFCRLNQFEFDSLEKQLTLCQDLVPVGNKLKIHDLGELLVSLCYQPIANRLTVVILKARNLPKMDLTGLCDPYVKIYLFHNQERISKKRTHIKRRTLSPVFNESFIFDIPSDESLDNIHLKFLIYDHDRVTRNEFIGKVEIGSKTGIQSTEKHWHEVIKSPRRQIAEWHRLTDDNNNNNGGNGDK</sequence>
<keyword evidence="3" id="KW-0472">Membrane</keyword>
<evidence type="ECO:0000259" key="4">
    <source>
        <dbReference type="PROSITE" id="PS50004"/>
    </source>
</evidence>
<feature type="compositionally biased region" description="Low complexity" evidence="2">
    <location>
        <begin position="205"/>
        <end position="239"/>
    </location>
</feature>
<evidence type="ECO:0000313" key="5">
    <source>
        <dbReference type="EMBL" id="KAH9421290.1"/>
    </source>
</evidence>
<dbReference type="PRINTS" id="PR00360">
    <property type="entry name" value="C2DOMAIN"/>
</dbReference>
<evidence type="ECO:0000256" key="2">
    <source>
        <dbReference type="SAM" id="MobiDB-lite"/>
    </source>
</evidence>
<dbReference type="Pfam" id="PF00168">
    <property type="entry name" value="C2"/>
    <property type="match status" value="2"/>
</dbReference>
<dbReference type="PANTHER" id="PTHR10024:SF369">
    <property type="entry name" value="FI18813P1"/>
    <property type="match status" value="1"/>
</dbReference>
<proteinExistence type="predicted"/>
<name>A0ABQ8JFV1_DERPT</name>
<dbReference type="Gene3D" id="2.60.40.150">
    <property type="entry name" value="C2 domain"/>
    <property type="match status" value="2"/>
</dbReference>
<dbReference type="PRINTS" id="PR00399">
    <property type="entry name" value="SYNAPTOTAGMN"/>
</dbReference>
<dbReference type="Proteomes" id="UP000887458">
    <property type="component" value="Unassembled WGS sequence"/>
</dbReference>
<keyword evidence="3" id="KW-0812">Transmembrane</keyword>
<dbReference type="InterPro" id="IPR001565">
    <property type="entry name" value="Synaptotagmin"/>
</dbReference>
<dbReference type="EMBL" id="NJHN03000043">
    <property type="protein sequence ID" value="KAH9421290.1"/>
    <property type="molecule type" value="Genomic_DNA"/>
</dbReference>
<dbReference type="CDD" id="cd08404">
    <property type="entry name" value="C2B_Synaptotagmin-4"/>
    <property type="match status" value="1"/>
</dbReference>